<dbReference type="AlphaFoldDB" id="A0A0C4DV84"/>
<organism evidence="3 4">
    <name type="scientific">Magnaporthiopsis poae (strain ATCC 64411 / 73-15)</name>
    <name type="common">Kentucky bluegrass fungus</name>
    <name type="synonym">Magnaporthe poae</name>
    <dbReference type="NCBI Taxonomy" id="644358"/>
    <lineage>
        <taxon>Eukaryota</taxon>
        <taxon>Fungi</taxon>
        <taxon>Dikarya</taxon>
        <taxon>Ascomycota</taxon>
        <taxon>Pezizomycotina</taxon>
        <taxon>Sordariomycetes</taxon>
        <taxon>Sordariomycetidae</taxon>
        <taxon>Magnaporthales</taxon>
        <taxon>Magnaporthaceae</taxon>
        <taxon>Magnaporthiopsis</taxon>
    </lineage>
</organism>
<feature type="compositionally biased region" description="Acidic residues" evidence="1">
    <location>
        <begin position="14"/>
        <end position="30"/>
    </location>
</feature>
<evidence type="ECO:0000313" key="4">
    <source>
        <dbReference type="Proteomes" id="UP000011715"/>
    </source>
</evidence>
<evidence type="ECO:0000256" key="1">
    <source>
        <dbReference type="SAM" id="MobiDB-lite"/>
    </source>
</evidence>
<reference evidence="3" key="4">
    <citation type="journal article" date="2015" name="G3 (Bethesda)">
        <title>Genome sequences of three phytopathogenic species of the Magnaporthaceae family of fungi.</title>
        <authorList>
            <person name="Okagaki L.H."/>
            <person name="Nunes C.C."/>
            <person name="Sailsbery J."/>
            <person name="Clay B."/>
            <person name="Brown D."/>
            <person name="John T."/>
            <person name="Oh Y."/>
            <person name="Young N."/>
            <person name="Fitzgerald M."/>
            <person name="Haas B.J."/>
            <person name="Zeng Q."/>
            <person name="Young S."/>
            <person name="Adiconis X."/>
            <person name="Fan L."/>
            <person name="Levin J.Z."/>
            <person name="Mitchell T.K."/>
            <person name="Okubara P.A."/>
            <person name="Farman M.L."/>
            <person name="Kohn L.M."/>
            <person name="Birren B."/>
            <person name="Ma L.-J."/>
            <person name="Dean R.A."/>
        </authorList>
    </citation>
    <scope>NUCLEOTIDE SEQUENCE</scope>
    <source>
        <strain evidence="3">ATCC 64411 / 73-15</strain>
    </source>
</reference>
<reference evidence="4" key="2">
    <citation type="submission" date="2010-05" db="EMBL/GenBank/DDBJ databases">
        <title>The genome sequence of Magnaporthe poae strain ATCC 64411.</title>
        <authorList>
            <person name="Ma L.-J."/>
            <person name="Dead R."/>
            <person name="Young S."/>
            <person name="Zeng Q."/>
            <person name="Koehrsen M."/>
            <person name="Alvarado L."/>
            <person name="Berlin A."/>
            <person name="Chapman S.B."/>
            <person name="Chen Z."/>
            <person name="Freedman E."/>
            <person name="Gellesch M."/>
            <person name="Goldberg J."/>
            <person name="Griggs A."/>
            <person name="Gujja S."/>
            <person name="Heilman E.R."/>
            <person name="Heiman D."/>
            <person name="Hepburn T."/>
            <person name="Howarth C."/>
            <person name="Jen D."/>
            <person name="Larson L."/>
            <person name="Mehta T."/>
            <person name="Neiman D."/>
            <person name="Pearson M."/>
            <person name="Roberts A."/>
            <person name="Saif S."/>
            <person name="Shea T."/>
            <person name="Shenoy N."/>
            <person name="Sisk P."/>
            <person name="Stolte C."/>
            <person name="Sykes S."/>
            <person name="Walk T."/>
            <person name="White J."/>
            <person name="Yandava C."/>
            <person name="Haas B."/>
            <person name="Nusbaum C."/>
            <person name="Birren B."/>
        </authorList>
    </citation>
    <scope>NUCLEOTIDE SEQUENCE [LARGE SCALE GENOMIC DNA]</scope>
    <source>
        <strain evidence="4">ATCC 64411 / 73-15</strain>
    </source>
</reference>
<keyword evidence="4" id="KW-1185">Reference proteome</keyword>
<dbReference type="VEuPathDB" id="FungiDB:MAPG_03884"/>
<dbReference type="Pfam" id="PF17233">
    <property type="entry name" value="DUF5308"/>
    <property type="match status" value="1"/>
</dbReference>
<dbReference type="eggNOG" id="ENOG502RJR0">
    <property type="taxonomic scope" value="Eukaryota"/>
</dbReference>
<sequence>MVRQAAAVNGAPCDDQDQDRDDEAETDAEAAENSASSPDVPPMLLGVILAANPDESSAARRATVRLERIGRQIQESWAAEGDQPLS</sequence>
<dbReference type="Proteomes" id="UP000011715">
    <property type="component" value="Unassembled WGS sequence"/>
</dbReference>
<evidence type="ECO:0000313" key="2">
    <source>
        <dbReference type="EMBL" id="KLU84850.1"/>
    </source>
</evidence>
<name>A0A0C4DV84_MAGP6</name>
<proteinExistence type="predicted"/>
<protein>
    <submittedName>
        <fullName evidence="2 3">Uncharacterized protein</fullName>
    </submittedName>
</protein>
<reference evidence="3" key="5">
    <citation type="submission" date="2015-06" db="UniProtKB">
        <authorList>
            <consortium name="EnsemblFungi"/>
        </authorList>
    </citation>
    <scope>IDENTIFICATION</scope>
    <source>
        <strain evidence="3">ATCC 64411</strain>
    </source>
</reference>
<feature type="region of interest" description="Disordered" evidence="1">
    <location>
        <begin position="1"/>
        <end position="42"/>
    </location>
</feature>
<gene>
    <name evidence="2" type="ORF">MAPG_03884</name>
</gene>
<dbReference type="OrthoDB" id="5305418at2759"/>
<accession>A0A0C4DV84</accession>
<dbReference type="EMBL" id="GL876968">
    <property type="protein sequence ID" value="KLU84850.1"/>
    <property type="molecule type" value="Genomic_DNA"/>
</dbReference>
<dbReference type="EMBL" id="ADBL01000918">
    <property type="status" value="NOT_ANNOTATED_CDS"/>
    <property type="molecule type" value="Genomic_DNA"/>
</dbReference>
<dbReference type="EnsemblFungi" id="MAPG_03884T0">
    <property type="protein sequence ID" value="MAPG_03884T0"/>
    <property type="gene ID" value="MAPG_03884"/>
</dbReference>
<reference evidence="2" key="3">
    <citation type="submission" date="2011-03" db="EMBL/GenBank/DDBJ databases">
        <title>Annotation of Magnaporthe poae ATCC 64411.</title>
        <authorList>
            <person name="Ma L.-J."/>
            <person name="Dead R."/>
            <person name="Young S.K."/>
            <person name="Zeng Q."/>
            <person name="Gargeya S."/>
            <person name="Fitzgerald M."/>
            <person name="Haas B."/>
            <person name="Abouelleil A."/>
            <person name="Alvarado L."/>
            <person name="Arachchi H.M."/>
            <person name="Berlin A."/>
            <person name="Brown A."/>
            <person name="Chapman S.B."/>
            <person name="Chen Z."/>
            <person name="Dunbar C."/>
            <person name="Freedman E."/>
            <person name="Gearin G."/>
            <person name="Gellesch M."/>
            <person name="Goldberg J."/>
            <person name="Griggs A."/>
            <person name="Gujja S."/>
            <person name="Heiman D."/>
            <person name="Howarth C."/>
            <person name="Larson L."/>
            <person name="Lui A."/>
            <person name="MacDonald P.J.P."/>
            <person name="Mehta T."/>
            <person name="Montmayeur A."/>
            <person name="Murphy C."/>
            <person name="Neiman D."/>
            <person name="Pearson M."/>
            <person name="Priest M."/>
            <person name="Roberts A."/>
            <person name="Saif S."/>
            <person name="Shea T."/>
            <person name="Shenoy N."/>
            <person name="Sisk P."/>
            <person name="Stolte C."/>
            <person name="Sykes S."/>
            <person name="Yandava C."/>
            <person name="Wortman J."/>
            <person name="Nusbaum C."/>
            <person name="Birren B."/>
        </authorList>
    </citation>
    <scope>NUCLEOTIDE SEQUENCE</scope>
    <source>
        <strain evidence="2">ATCC 64411</strain>
    </source>
</reference>
<reference evidence="2" key="1">
    <citation type="submission" date="2010-05" db="EMBL/GenBank/DDBJ databases">
        <title>The Genome Sequence of Magnaporthe poae strain ATCC 64411.</title>
        <authorList>
            <consortium name="The Broad Institute Genome Sequencing Platform"/>
            <consortium name="Broad Institute Genome Sequencing Center for Infectious Disease"/>
            <person name="Ma L.-J."/>
            <person name="Dead R."/>
            <person name="Young S."/>
            <person name="Zeng Q."/>
            <person name="Koehrsen M."/>
            <person name="Alvarado L."/>
            <person name="Berlin A."/>
            <person name="Chapman S.B."/>
            <person name="Chen Z."/>
            <person name="Freedman E."/>
            <person name="Gellesch M."/>
            <person name="Goldberg J."/>
            <person name="Griggs A."/>
            <person name="Gujja S."/>
            <person name="Heilman E.R."/>
            <person name="Heiman D."/>
            <person name="Hepburn T."/>
            <person name="Howarth C."/>
            <person name="Jen D."/>
            <person name="Larson L."/>
            <person name="Mehta T."/>
            <person name="Neiman D."/>
            <person name="Pearson M."/>
            <person name="Roberts A."/>
            <person name="Saif S."/>
            <person name="Shea T."/>
            <person name="Shenoy N."/>
            <person name="Sisk P."/>
            <person name="Stolte C."/>
            <person name="Sykes S."/>
            <person name="Walk T."/>
            <person name="White J."/>
            <person name="Yandava C."/>
            <person name="Haas B."/>
            <person name="Nusbaum C."/>
            <person name="Birren B."/>
        </authorList>
    </citation>
    <scope>NUCLEOTIDE SEQUENCE</scope>
    <source>
        <strain evidence="2">ATCC 64411</strain>
    </source>
</reference>
<dbReference type="InterPro" id="IPR035186">
    <property type="entry name" value="DUF5308"/>
</dbReference>
<evidence type="ECO:0000313" key="3">
    <source>
        <dbReference type="EnsemblFungi" id="MAPG_03884T0"/>
    </source>
</evidence>